<dbReference type="Pfam" id="PF05705">
    <property type="entry name" value="DUF829"/>
    <property type="match status" value="1"/>
</dbReference>
<dbReference type="PANTHER" id="PTHR20908:SF4">
    <property type="entry name" value="SI:DKEY-5I3.5"/>
    <property type="match status" value="1"/>
</dbReference>
<evidence type="ECO:0000313" key="1">
    <source>
        <dbReference type="Ensembl" id="ENSHCOP00000009608.1"/>
    </source>
</evidence>
<keyword evidence="2" id="KW-1185">Reference proteome</keyword>
<dbReference type="GeneTree" id="ENSGT00530000064743"/>
<evidence type="ECO:0000313" key="2">
    <source>
        <dbReference type="Proteomes" id="UP000264820"/>
    </source>
</evidence>
<reference evidence="1" key="2">
    <citation type="submission" date="2025-09" db="UniProtKB">
        <authorList>
            <consortium name="Ensembl"/>
        </authorList>
    </citation>
    <scope>IDENTIFICATION</scope>
</reference>
<dbReference type="PANTHER" id="PTHR20908">
    <property type="entry name" value="LD15586P"/>
    <property type="match status" value="1"/>
</dbReference>
<proteinExistence type="predicted"/>
<sequence length="316" mass="34641">MSCRIPDHLSNARVCVCVCVCSRRGSLSCVSVGPTAWTCNLSLARSLSILSPPLPLTTKHITMTLGHTSGTSPPRPLLLFFSWLGAHPGAAAKYFDAFLMRGMDVLLVQSGVMHFLWPRWGLDYGLELLEVLEAPELAGRPLLVYASSIGGYTFAQVLVHVADGHAKHATLPHRVVGHVYDSLVAGTLEHMATGLGRTLAPLLERIIKSTAMLYFWLFKASTADVYQRAIRVFANSPVMAPALFFSSEDDALCDGDVLDSIVAGWRRRGVAVYSRKWKVSKHAAHIRCHPEEYRHTLEAFLDSLPLSPPLLGTNVQ</sequence>
<name>A0A3Q2XX24_HIPCM</name>
<protein>
    <submittedName>
        <fullName evidence="1">Uncharacterized protein</fullName>
    </submittedName>
</protein>
<dbReference type="Ensembl" id="ENSHCOT00000015775.1">
    <property type="protein sequence ID" value="ENSHCOP00000009608.1"/>
    <property type="gene ID" value="ENSHCOG00000012077.1"/>
</dbReference>
<dbReference type="GO" id="GO:0017171">
    <property type="term" value="F:serine hydrolase activity"/>
    <property type="evidence" value="ECO:0007669"/>
    <property type="project" value="TreeGrafter"/>
</dbReference>
<dbReference type="Proteomes" id="UP000264820">
    <property type="component" value="Unplaced"/>
</dbReference>
<organism evidence="1 2">
    <name type="scientific">Hippocampus comes</name>
    <name type="common">Tiger tail seahorse</name>
    <dbReference type="NCBI Taxonomy" id="109280"/>
    <lineage>
        <taxon>Eukaryota</taxon>
        <taxon>Metazoa</taxon>
        <taxon>Chordata</taxon>
        <taxon>Craniata</taxon>
        <taxon>Vertebrata</taxon>
        <taxon>Euteleostomi</taxon>
        <taxon>Actinopterygii</taxon>
        <taxon>Neopterygii</taxon>
        <taxon>Teleostei</taxon>
        <taxon>Neoteleostei</taxon>
        <taxon>Acanthomorphata</taxon>
        <taxon>Syngnathiaria</taxon>
        <taxon>Syngnathiformes</taxon>
        <taxon>Syngnathoidei</taxon>
        <taxon>Syngnathidae</taxon>
        <taxon>Hippocampus</taxon>
    </lineage>
</organism>
<dbReference type="AlphaFoldDB" id="A0A3Q2XX24"/>
<accession>A0A3Q2XX24</accession>
<dbReference type="SUPFAM" id="SSF53474">
    <property type="entry name" value="alpha/beta-Hydrolases"/>
    <property type="match status" value="1"/>
</dbReference>
<reference evidence="1" key="1">
    <citation type="submission" date="2025-08" db="UniProtKB">
        <authorList>
            <consortium name="Ensembl"/>
        </authorList>
    </citation>
    <scope>IDENTIFICATION</scope>
</reference>
<dbReference type="OMA" id="GVMHFLW"/>
<dbReference type="InterPro" id="IPR029058">
    <property type="entry name" value="AB_hydrolase_fold"/>
</dbReference>
<dbReference type="InterPro" id="IPR008547">
    <property type="entry name" value="DUF829_TMEM53"/>
</dbReference>